<feature type="chain" id="PRO_5009314666" evidence="2">
    <location>
        <begin position="24"/>
        <end position="135"/>
    </location>
</feature>
<dbReference type="AlphaFoldDB" id="A0A1I8AHT3"/>
<feature type="compositionally biased region" description="Low complexity" evidence="1">
    <location>
        <begin position="102"/>
        <end position="114"/>
    </location>
</feature>
<feature type="signal peptide" evidence="2">
    <location>
        <begin position="1"/>
        <end position="23"/>
    </location>
</feature>
<keyword evidence="3" id="KW-1185">Reference proteome</keyword>
<feature type="region of interest" description="Disordered" evidence="1">
    <location>
        <begin position="95"/>
        <end position="135"/>
    </location>
</feature>
<organism evidence="3 4">
    <name type="scientific">Steinernema glaseri</name>
    <dbReference type="NCBI Taxonomy" id="37863"/>
    <lineage>
        <taxon>Eukaryota</taxon>
        <taxon>Metazoa</taxon>
        <taxon>Ecdysozoa</taxon>
        <taxon>Nematoda</taxon>
        <taxon>Chromadorea</taxon>
        <taxon>Rhabditida</taxon>
        <taxon>Tylenchina</taxon>
        <taxon>Panagrolaimomorpha</taxon>
        <taxon>Strongyloidoidea</taxon>
        <taxon>Steinernematidae</taxon>
        <taxon>Steinernema</taxon>
    </lineage>
</organism>
<evidence type="ECO:0000313" key="3">
    <source>
        <dbReference type="Proteomes" id="UP000095287"/>
    </source>
</evidence>
<proteinExistence type="predicted"/>
<protein>
    <submittedName>
        <fullName evidence="4">Secreted protein</fullName>
    </submittedName>
</protein>
<feature type="compositionally biased region" description="Basic residues" evidence="1">
    <location>
        <begin position="126"/>
        <end position="135"/>
    </location>
</feature>
<accession>A0A1I8AHT3</accession>
<evidence type="ECO:0000313" key="4">
    <source>
        <dbReference type="WBParaSite" id="L893_g5921.t1"/>
    </source>
</evidence>
<evidence type="ECO:0000256" key="2">
    <source>
        <dbReference type="SAM" id="SignalP"/>
    </source>
</evidence>
<evidence type="ECO:0000256" key="1">
    <source>
        <dbReference type="SAM" id="MobiDB-lite"/>
    </source>
</evidence>
<sequence>MHLLLTGALLSYSVFILLLPVESFDNFSLFVRNHNCTQKLKKLQIEGPLPGNLSLIFQCYFQLLAASPCQEDEFEFMCIYYCWCCKDEKRRSQRSLKELKPTSTSMTTTSTLSSVIPTTTPEHSSPRRHSLFRDD</sequence>
<dbReference type="Proteomes" id="UP000095287">
    <property type="component" value="Unplaced"/>
</dbReference>
<keyword evidence="2" id="KW-0732">Signal</keyword>
<name>A0A1I8AHT3_9BILA</name>
<reference evidence="4" key="1">
    <citation type="submission" date="2016-11" db="UniProtKB">
        <authorList>
            <consortium name="WormBaseParasite"/>
        </authorList>
    </citation>
    <scope>IDENTIFICATION</scope>
</reference>
<dbReference type="WBParaSite" id="L893_g5921.t1">
    <property type="protein sequence ID" value="L893_g5921.t1"/>
    <property type="gene ID" value="L893_g5921"/>
</dbReference>